<dbReference type="Pfam" id="PF10969">
    <property type="entry name" value="DUF2771"/>
    <property type="match status" value="1"/>
</dbReference>
<dbReference type="Proteomes" id="UP001500325">
    <property type="component" value="Unassembled WGS sequence"/>
</dbReference>
<keyword evidence="1" id="KW-0732">Signal</keyword>
<evidence type="ECO:0000313" key="3">
    <source>
        <dbReference type="Proteomes" id="UP001500325"/>
    </source>
</evidence>
<dbReference type="PROSITE" id="PS51257">
    <property type="entry name" value="PROKAR_LIPOPROTEIN"/>
    <property type="match status" value="1"/>
</dbReference>
<dbReference type="InterPro" id="IPR024495">
    <property type="entry name" value="DUF2771"/>
</dbReference>
<evidence type="ECO:0000256" key="1">
    <source>
        <dbReference type="SAM" id="SignalP"/>
    </source>
</evidence>
<sequence>MSRTRRSLRATLPLAAALSAALVLAGCGSDAKPQVTWSAGEATQTIGPAQYCDLKMKDCSNDEAAQARLAVPAGTPVEVTVPDEVSEAPWSVVFSYTGADGQRTDGRSPVFAPNAQTSYTLTLPEPGDVLGTAQVQLLGAAPVANPDTGELDYPARATWVLVAQQ</sequence>
<evidence type="ECO:0000313" key="2">
    <source>
        <dbReference type="EMBL" id="GAA4713218.1"/>
    </source>
</evidence>
<evidence type="ECO:0008006" key="4">
    <source>
        <dbReference type="Google" id="ProtNLM"/>
    </source>
</evidence>
<dbReference type="EMBL" id="BAABIC010000037">
    <property type="protein sequence ID" value="GAA4713218.1"/>
    <property type="molecule type" value="Genomic_DNA"/>
</dbReference>
<gene>
    <name evidence="2" type="ORF">GCM10023215_65140</name>
</gene>
<feature type="chain" id="PRO_5047245219" description="DUF2771 domain-containing protein" evidence="1">
    <location>
        <begin position="26"/>
        <end position="165"/>
    </location>
</feature>
<proteinExistence type="predicted"/>
<keyword evidence="3" id="KW-1185">Reference proteome</keyword>
<comment type="caution">
    <text evidence="2">The sequence shown here is derived from an EMBL/GenBank/DDBJ whole genome shotgun (WGS) entry which is preliminary data.</text>
</comment>
<organism evidence="2 3">
    <name type="scientific">Pseudonocardia yuanmonensis</name>
    <dbReference type="NCBI Taxonomy" id="1095914"/>
    <lineage>
        <taxon>Bacteria</taxon>
        <taxon>Bacillati</taxon>
        <taxon>Actinomycetota</taxon>
        <taxon>Actinomycetes</taxon>
        <taxon>Pseudonocardiales</taxon>
        <taxon>Pseudonocardiaceae</taxon>
        <taxon>Pseudonocardia</taxon>
    </lineage>
</organism>
<dbReference type="RefSeq" id="WP_345384665.1">
    <property type="nucleotide sequence ID" value="NZ_BAABIC010000037.1"/>
</dbReference>
<accession>A0ABP8XTL0</accession>
<reference evidence="3" key="1">
    <citation type="journal article" date="2019" name="Int. J. Syst. Evol. Microbiol.">
        <title>The Global Catalogue of Microorganisms (GCM) 10K type strain sequencing project: providing services to taxonomists for standard genome sequencing and annotation.</title>
        <authorList>
            <consortium name="The Broad Institute Genomics Platform"/>
            <consortium name="The Broad Institute Genome Sequencing Center for Infectious Disease"/>
            <person name="Wu L."/>
            <person name="Ma J."/>
        </authorList>
    </citation>
    <scope>NUCLEOTIDE SEQUENCE [LARGE SCALE GENOMIC DNA]</scope>
    <source>
        <strain evidence="3">JCM 18055</strain>
    </source>
</reference>
<name>A0ABP8XTL0_9PSEU</name>
<protein>
    <recommendedName>
        <fullName evidence="4">DUF2771 domain-containing protein</fullName>
    </recommendedName>
</protein>
<feature type="signal peptide" evidence="1">
    <location>
        <begin position="1"/>
        <end position="25"/>
    </location>
</feature>